<organism evidence="1 2">
    <name type="scientific">Nonomuraea recticatena</name>
    <dbReference type="NCBI Taxonomy" id="46178"/>
    <lineage>
        <taxon>Bacteria</taxon>
        <taxon>Bacillati</taxon>
        <taxon>Actinomycetota</taxon>
        <taxon>Actinomycetes</taxon>
        <taxon>Streptosporangiales</taxon>
        <taxon>Streptosporangiaceae</taxon>
        <taxon>Nonomuraea</taxon>
    </lineage>
</organism>
<gene>
    <name evidence="1" type="ORF">GCM10010412_099180</name>
</gene>
<evidence type="ECO:0000313" key="1">
    <source>
        <dbReference type="EMBL" id="GAA2701412.1"/>
    </source>
</evidence>
<protein>
    <submittedName>
        <fullName evidence="1">Uncharacterized protein</fullName>
    </submittedName>
</protein>
<evidence type="ECO:0000313" key="2">
    <source>
        <dbReference type="Proteomes" id="UP001501666"/>
    </source>
</evidence>
<keyword evidence="2" id="KW-1185">Reference proteome</keyword>
<dbReference type="RefSeq" id="WP_346157960.1">
    <property type="nucleotide sequence ID" value="NZ_BAAATE010000067.1"/>
</dbReference>
<dbReference type="EMBL" id="BAAATE010000067">
    <property type="protein sequence ID" value="GAA2701412.1"/>
    <property type="molecule type" value="Genomic_DNA"/>
</dbReference>
<proteinExistence type="predicted"/>
<sequence>MNGLRTTLTPERLAELAAHGRALAARSRFVDPDAAARSKKLLRERGETWAVSVLMRDLSRRSLLLPAYPWLEDGEMETLILADQAEWNQLASAAGGDPR</sequence>
<dbReference type="Proteomes" id="UP001501666">
    <property type="component" value="Unassembled WGS sequence"/>
</dbReference>
<comment type="caution">
    <text evidence="1">The sequence shown here is derived from an EMBL/GenBank/DDBJ whole genome shotgun (WGS) entry which is preliminary data.</text>
</comment>
<reference evidence="1 2" key="1">
    <citation type="journal article" date="2019" name="Int. J. Syst. Evol. Microbiol.">
        <title>The Global Catalogue of Microorganisms (GCM) 10K type strain sequencing project: providing services to taxonomists for standard genome sequencing and annotation.</title>
        <authorList>
            <consortium name="The Broad Institute Genomics Platform"/>
            <consortium name="The Broad Institute Genome Sequencing Center for Infectious Disease"/>
            <person name="Wu L."/>
            <person name="Ma J."/>
        </authorList>
    </citation>
    <scope>NUCLEOTIDE SEQUENCE [LARGE SCALE GENOMIC DNA]</scope>
    <source>
        <strain evidence="1 2">JCM 6835</strain>
    </source>
</reference>
<name>A0ABN3TF24_9ACTN</name>
<accession>A0ABN3TF24</accession>